<evidence type="ECO:0000313" key="3">
    <source>
        <dbReference type="Proteomes" id="UP000241808"/>
    </source>
</evidence>
<name>A0A2T4YWZ0_9HYPH</name>
<dbReference type="AlphaFoldDB" id="A0A2T4YWZ0"/>
<sequence length="355" mass="38666">MSAQQRQVAILFPADPSRGLETDLHQSRHAETAAALGAAGVEVIGAPYADQFAEDVQARLLNSDGVLVWFNPVEAGRDRRVLNGLLRDVASKGVFVSTHPDVIDRIGTKEVLYRTRHMGWGCDTRLYTTPDAMHSDLPASLRGGSRVLKQIRGQSGEGVWQVTLADQARSPSYALPGDAIVRVRHAKRGSPEEIMPLAAFVDRCRIYFRSGGAMIDQAFQPRITEGMIRCYLVGDRVEGFGEQLVNMLYPAPSGSSSDQAPLPGPRLYYPPNRGDLQGLKDRLENQWVSELCAATGLTQSQLPLLWDADFLYGPKDASGEDTYVLCEINVSSVHPFPPSALGPLVQGVVNRLSGA</sequence>
<dbReference type="NCBIfam" id="NF033816">
    <property type="entry name" value="Cj0069_fam"/>
    <property type="match status" value="1"/>
</dbReference>
<dbReference type="OrthoDB" id="1404368at2"/>
<keyword evidence="3" id="KW-1185">Reference proteome</keyword>
<reference evidence="2 3" key="1">
    <citation type="submission" date="2018-04" db="EMBL/GenBank/DDBJ databases">
        <title>Genomic Encyclopedia of Archaeal and Bacterial Type Strains, Phase II (KMG-II): from individual species to whole genera.</title>
        <authorList>
            <person name="Goeker M."/>
        </authorList>
    </citation>
    <scope>NUCLEOTIDE SEQUENCE [LARGE SCALE GENOMIC DNA]</scope>
    <source>
        <strain evidence="2 3">DSM 25521</strain>
    </source>
</reference>
<dbReference type="Proteomes" id="UP000241808">
    <property type="component" value="Unassembled WGS sequence"/>
</dbReference>
<evidence type="ECO:0000259" key="1">
    <source>
        <dbReference type="Pfam" id="PF20668"/>
    </source>
</evidence>
<dbReference type="Pfam" id="PF20668">
    <property type="entry name" value="DUF6815"/>
    <property type="match status" value="1"/>
</dbReference>
<protein>
    <recommendedName>
        <fullName evidence="1">DUF6815 domain-containing protein</fullName>
    </recommendedName>
</protein>
<dbReference type="RefSeq" id="WP_108179424.1">
    <property type="nucleotide sequence ID" value="NZ_PZZL01000016.1"/>
</dbReference>
<feature type="domain" description="DUF6815" evidence="1">
    <location>
        <begin position="225"/>
        <end position="333"/>
    </location>
</feature>
<gene>
    <name evidence="2" type="ORF">C8P69_1168</name>
</gene>
<comment type="caution">
    <text evidence="2">The sequence shown here is derived from an EMBL/GenBank/DDBJ whole genome shotgun (WGS) entry which is preliminary data.</text>
</comment>
<organism evidence="2 3">
    <name type="scientific">Phreatobacter oligotrophus</name>
    <dbReference type="NCBI Taxonomy" id="1122261"/>
    <lineage>
        <taxon>Bacteria</taxon>
        <taxon>Pseudomonadati</taxon>
        <taxon>Pseudomonadota</taxon>
        <taxon>Alphaproteobacteria</taxon>
        <taxon>Hyphomicrobiales</taxon>
        <taxon>Phreatobacteraceae</taxon>
        <taxon>Phreatobacter</taxon>
    </lineage>
</organism>
<dbReference type="InterPro" id="IPR049212">
    <property type="entry name" value="DUF6815"/>
</dbReference>
<accession>A0A2T4YWZ0</accession>
<proteinExistence type="predicted"/>
<dbReference type="EMBL" id="PZZL01000016">
    <property type="protein sequence ID" value="PTM49894.1"/>
    <property type="molecule type" value="Genomic_DNA"/>
</dbReference>
<evidence type="ECO:0000313" key="2">
    <source>
        <dbReference type="EMBL" id="PTM49894.1"/>
    </source>
</evidence>